<gene>
    <name evidence="15" type="ORF">MICPUCDRAFT_47970</name>
</gene>
<dbReference type="GeneID" id="9685919"/>
<feature type="transmembrane region" description="Helical" evidence="12">
    <location>
        <begin position="521"/>
        <end position="541"/>
    </location>
</feature>
<dbReference type="OMA" id="WEARRAM"/>
<dbReference type="InterPro" id="IPR046342">
    <property type="entry name" value="CBS_dom_sf"/>
</dbReference>
<dbReference type="OrthoDB" id="4564at2759"/>
<dbReference type="CDD" id="cd00400">
    <property type="entry name" value="Voltage_gated_ClC"/>
    <property type="match status" value="1"/>
</dbReference>
<feature type="region of interest" description="Disordered" evidence="13">
    <location>
        <begin position="71"/>
        <end position="122"/>
    </location>
</feature>
<keyword evidence="4 12" id="KW-0812">Transmembrane</keyword>
<dbReference type="SUPFAM" id="SSF81340">
    <property type="entry name" value="Clc chloride channel"/>
    <property type="match status" value="1"/>
</dbReference>
<dbReference type="PRINTS" id="PR00762">
    <property type="entry name" value="CLCHANNEL"/>
</dbReference>
<reference evidence="15 16" key="1">
    <citation type="journal article" date="2009" name="Science">
        <title>Green evolution and dynamic adaptations revealed by genomes of the marine picoeukaryotes Micromonas.</title>
        <authorList>
            <person name="Worden A.Z."/>
            <person name="Lee J.H."/>
            <person name="Mock T."/>
            <person name="Rouze P."/>
            <person name="Simmons M.P."/>
            <person name="Aerts A.L."/>
            <person name="Allen A.E."/>
            <person name="Cuvelier M.L."/>
            <person name="Derelle E."/>
            <person name="Everett M.V."/>
            <person name="Foulon E."/>
            <person name="Grimwood J."/>
            <person name="Gundlach H."/>
            <person name="Henrissat B."/>
            <person name="Napoli C."/>
            <person name="McDonald S.M."/>
            <person name="Parker M.S."/>
            <person name="Rombauts S."/>
            <person name="Salamov A."/>
            <person name="Von Dassow P."/>
            <person name="Badger J.H."/>
            <person name="Coutinho P.M."/>
            <person name="Demir E."/>
            <person name="Dubchak I."/>
            <person name="Gentemann C."/>
            <person name="Eikrem W."/>
            <person name="Gready J.E."/>
            <person name="John U."/>
            <person name="Lanier W."/>
            <person name="Lindquist E.A."/>
            <person name="Lucas S."/>
            <person name="Mayer K.F."/>
            <person name="Moreau H."/>
            <person name="Not F."/>
            <person name="Otillar R."/>
            <person name="Panaud O."/>
            <person name="Pangilinan J."/>
            <person name="Paulsen I."/>
            <person name="Piegu B."/>
            <person name="Poliakov A."/>
            <person name="Robbens S."/>
            <person name="Schmutz J."/>
            <person name="Toulza E."/>
            <person name="Wyss T."/>
            <person name="Zelensky A."/>
            <person name="Zhou K."/>
            <person name="Armbrust E.V."/>
            <person name="Bhattacharya D."/>
            <person name="Goodenough U.W."/>
            <person name="Van de Peer Y."/>
            <person name="Grigoriev I.V."/>
        </authorList>
    </citation>
    <scope>NUCLEOTIDE SEQUENCE [LARGE SCALE GENOMIC DNA]</scope>
    <source>
        <strain evidence="15 16">CCMP1545</strain>
    </source>
</reference>
<evidence type="ECO:0000256" key="4">
    <source>
        <dbReference type="ARBA" id="ARBA00022692"/>
    </source>
</evidence>
<dbReference type="InterPro" id="IPR001807">
    <property type="entry name" value="ClC"/>
</dbReference>
<dbReference type="KEGG" id="mpp:MICPUCDRAFT_47970"/>
<evidence type="ECO:0000256" key="5">
    <source>
        <dbReference type="ARBA" id="ARBA00022989"/>
    </source>
</evidence>
<keyword evidence="16" id="KW-1185">Reference proteome</keyword>
<proteinExistence type="inferred from homology"/>
<feature type="transmembrane region" description="Helical" evidence="12">
    <location>
        <begin position="619"/>
        <end position="638"/>
    </location>
</feature>
<dbReference type="InterPro" id="IPR000644">
    <property type="entry name" value="CBS_dom"/>
</dbReference>
<evidence type="ECO:0000256" key="11">
    <source>
        <dbReference type="PROSITE-ProRule" id="PRU00703"/>
    </source>
</evidence>
<keyword evidence="9 12" id="KW-0868">Chloride</keyword>
<feature type="transmembrane region" description="Helical" evidence="12">
    <location>
        <begin position="484"/>
        <end position="501"/>
    </location>
</feature>
<dbReference type="PANTHER" id="PTHR43427:SF6">
    <property type="entry name" value="CHLORIDE CHANNEL PROTEIN CLC-E"/>
    <property type="match status" value="1"/>
</dbReference>
<comment type="similarity">
    <text evidence="2 12">Belongs to the chloride channel (TC 2.A.49) family.</text>
</comment>
<protein>
    <recommendedName>
        <fullName evidence="12">Chloride channel protein</fullName>
    </recommendedName>
</protein>
<evidence type="ECO:0000256" key="6">
    <source>
        <dbReference type="ARBA" id="ARBA00023065"/>
    </source>
</evidence>
<evidence type="ECO:0000256" key="1">
    <source>
        <dbReference type="ARBA" id="ARBA00004141"/>
    </source>
</evidence>
<feature type="compositionally biased region" description="Low complexity" evidence="13">
    <location>
        <begin position="82"/>
        <end position="93"/>
    </location>
</feature>
<keyword evidence="6 12" id="KW-0406">Ion transport</keyword>
<feature type="transmembrane region" description="Helical" evidence="12">
    <location>
        <begin position="587"/>
        <end position="612"/>
    </location>
</feature>
<comment type="caution">
    <text evidence="12">Lacks conserved residue(s) required for the propagation of feature annotation.</text>
</comment>
<evidence type="ECO:0000313" key="16">
    <source>
        <dbReference type="Proteomes" id="UP000001876"/>
    </source>
</evidence>
<dbReference type="PANTHER" id="PTHR43427">
    <property type="entry name" value="CHLORIDE CHANNEL PROTEIN CLC-E"/>
    <property type="match status" value="1"/>
</dbReference>
<keyword evidence="3 12" id="KW-0813">Transport</keyword>
<evidence type="ECO:0000256" key="9">
    <source>
        <dbReference type="ARBA" id="ARBA00023214"/>
    </source>
</evidence>
<dbReference type="Proteomes" id="UP000001876">
    <property type="component" value="Unassembled WGS sequence"/>
</dbReference>
<keyword evidence="11" id="KW-0129">CBS domain</keyword>
<evidence type="ECO:0000313" key="15">
    <source>
        <dbReference type="EMBL" id="EEH55556.1"/>
    </source>
</evidence>
<accession>C1MY02</accession>
<keyword evidence="7 12" id="KW-0472">Membrane</keyword>
<keyword evidence="10" id="KW-0407">Ion channel</keyword>
<dbReference type="STRING" id="564608.C1MY02"/>
<dbReference type="PROSITE" id="PS51371">
    <property type="entry name" value="CBS"/>
    <property type="match status" value="1"/>
</dbReference>
<evidence type="ECO:0000256" key="8">
    <source>
        <dbReference type="ARBA" id="ARBA00023173"/>
    </source>
</evidence>
<dbReference type="SUPFAM" id="SSF54631">
    <property type="entry name" value="CBS-domain pair"/>
    <property type="match status" value="1"/>
</dbReference>
<dbReference type="RefSeq" id="XP_003060787.1">
    <property type="nucleotide sequence ID" value="XM_003060741.1"/>
</dbReference>
<dbReference type="GO" id="GO:0034707">
    <property type="term" value="C:chloride channel complex"/>
    <property type="evidence" value="ECO:0007669"/>
    <property type="project" value="UniProtKB-KW"/>
</dbReference>
<evidence type="ECO:0000256" key="7">
    <source>
        <dbReference type="ARBA" id="ARBA00023136"/>
    </source>
</evidence>
<sequence length="915" mass="90847">MRAAAPALAASPPRAGRRRRAPRATGARRAASSSSPRAAAASPARVVVVVVVATGAGGIMRCRGDAVVQRAPRAPGGGRGRGSAVVAAASSPSTGDLRATSPSSSTSSSSDDSRDDGDRGGGDTENKLLLACVIGLATGLGVGVFNIAEHNVHDLVFLNLENSPERFAVEGARGMPDTWQQAVSAVAVPFAAGWLVTGLRFLADGFVGETPPRNPFGNGDRDDEGDNKGAPTAARARWNDALPRWAKAALKPTAKAAAAVITLGSGASLGPEGPSVEIGASVAGGVAGVADRVDPTAKTPREGGASASASSASSAAASTSAAASSTSAAERRLGLVAAGSAAGISAGFGAPIAGLFFAFESILQPAAARGGGGSSGGSTGFGPLTTESVILASVLAAVVSNQLLGEQPAFIVPAFEIANVAELPLYLPLGALCGATAVAFRVSSNVLGSAFDALERGGEGGNGEGGNGNGGGAWRVPKEFHAPLGGLLFGFVALAFPEVTYQGFDNVNSILGADGSALRQAYPAAVLLQLVIVKLLTTTWCRQARASGLVGGVYAPSLFMGAALGSAYGTALVPFALAGAPVAPPQAYALVGMAGVLAGVCKVPLTAILLLFELTHDSRIIVPLLGTVGVAAAVSGAAERKMDVMRSERGKVQNDPVGRVARRGTLPGVDDDDDCVARDTCTLDEDDGGPLDATMDDRPPPTTAGREGLYLALEAFDAGGADADADAGEGEGDGEARSWSDGDAAAEILSSVLVADAMRRDAPRVSSDASVLDAALAAAAGGARDPSGEGGRRGGRCAVVVDPTDGAFVGLATASSLVAALERGDGGGRARDACDGGVPRVTSSASLRDALATMNAAGGAAVAAVVAAEGASALGVLERAAVETERDAASLRASLRAFEEKAGRSATREETNAPR</sequence>
<evidence type="ECO:0000256" key="3">
    <source>
        <dbReference type="ARBA" id="ARBA00022448"/>
    </source>
</evidence>
<dbReference type="Pfam" id="PF00654">
    <property type="entry name" value="Voltage_CLC"/>
    <property type="match status" value="1"/>
</dbReference>
<feature type="region of interest" description="Disordered" evidence="13">
    <location>
        <begin position="293"/>
        <end position="312"/>
    </location>
</feature>
<feature type="compositionally biased region" description="Low complexity" evidence="13">
    <location>
        <begin position="1"/>
        <end position="14"/>
    </location>
</feature>
<dbReference type="EMBL" id="GG663742">
    <property type="protein sequence ID" value="EEH55556.1"/>
    <property type="molecule type" value="Genomic_DNA"/>
</dbReference>
<keyword evidence="8" id="KW-0869">Chloride channel</keyword>
<comment type="subcellular location">
    <subcellularLocation>
        <location evidence="1 12">Membrane</location>
        <topology evidence="1 12">Multi-pass membrane protein</topology>
    </subcellularLocation>
</comment>
<feature type="compositionally biased region" description="Low complexity" evidence="13">
    <location>
        <begin position="23"/>
        <end position="39"/>
    </location>
</feature>
<evidence type="ECO:0000256" key="12">
    <source>
        <dbReference type="RuleBase" id="RU361221"/>
    </source>
</evidence>
<feature type="region of interest" description="Disordered" evidence="13">
    <location>
        <begin position="212"/>
        <end position="234"/>
    </location>
</feature>
<keyword evidence="5 12" id="KW-1133">Transmembrane helix</keyword>
<dbReference type="AlphaFoldDB" id="C1MY02"/>
<feature type="region of interest" description="Disordered" evidence="13">
    <location>
        <begin position="1"/>
        <end position="39"/>
    </location>
</feature>
<dbReference type="InterPro" id="IPR014743">
    <property type="entry name" value="Cl-channel_core"/>
</dbReference>
<feature type="compositionally biased region" description="Acidic residues" evidence="13">
    <location>
        <begin position="723"/>
        <end position="733"/>
    </location>
</feature>
<feature type="transmembrane region" description="Helical" evidence="12">
    <location>
        <begin position="553"/>
        <end position="575"/>
    </location>
</feature>
<feature type="domain" description="CBS" evidence="14">
    <location>
        <begin position="758"/>
        <end position="827"/>
    </location>
</feature>
<evidence type="ECO:0000256" key="2">
    <source>
        <dbReference type="ARBA" id="ARBA00009476"/>
    </source>
</evidence>
<dbReference type="Gene3D" id="1.10.3080.10">
    <property type="entry name" value="Clc chloride channel"/>
    <property type="match status" value="1"/>
</dbReference>
<evidence type="ECO:0000259" key="14">
    <source>
        <dbReference type="PROSITE" id="PS51371"/>
    </source>
</evidence>
<feature type="region of interest" description="Disordered" evidence="13">
    <location>
        <begin position="682"/>
        <end position="705"/>
    </location>
</feature>
<evidence type="ECO:0000256" key="13">
    <source>
        <dbReference type="SAM" id="MobiDB-lite"/>
    </source>
</evidence>
<name>C1MY02_MICPC</name>
<dbReference type="eggNOG" id="KOG0475">
    <property type="taxonomic scope" value="Eukaryota"/>
</dbReference>
<feature type="region of interest" description="Disordered" evidence="13">
    <location>
        <begin position="721"/>
        <end position="741"/>
    </location>
</feature>
<dbReference type="GO" id="GO:0005254">
    <property type="term" value="F:chloride channel activity"/>
    <property type="evidence" value="ECO:0007669"/>
    <property type="project" value="UniProtKB-UniRule"/>
</dbReference>
<organism evidence="16">
    <name type="scientific">Micromonas pusilla (strain CCMP1545)</name>
    <name type="common">Picoplanktonic green alga</name>
    <dbReference type="NCBI Taxonomy" id="564608"/>
    <lineage>
        <taxon>Eukaryota</taxon>
        <taxon>Viridiplantae</taxon>
        <taxon>Chlorophyta</taxon>
        <taxon>Mamiellophyceae</taxon>
        <taxon>Mamiellales</taxon>
        <taxon>Mamiellaceae</taxon>
        <taxon>Micromonas</taxon>
    </lineage>
</organism>
<dbReference type="InterPro" id="IPR050368">
    <property type="entry name" value="ClC-type_chloride_channel"/>
</dbReference>
<evidence type="ECO:0000256" key="10">
    <source>
        <dbReference type="ARBA" id="ARBA00023303"/>
    </source>
</evidence>